<dbReference type="AlphaFoldDB" id="F2AU38"/>
<reference evidence="1 2" key="1">
    <citation type="journal article" date="2013" name="Mar. Genomics">
        <title>Expression of sulfatases in Rhodopirellula baltica and the diversity of sulfatases in the genus Rhodopirellula.</title>
        <authorList>
            <person name="Wegner C.E."/>
            <person name="Richter-Heitmann T."/>
            <person name="Klindworth A."/>
            <person name="Klockow C."/>
            <person name="Richter M."/>
            <person name="Achstetter T."/>
            <person name="Glockner F.O."/>
            <person name="Harder J."/>
        </authorList>
    </citation>
    <scope>NUCLEOTIDE SEQUENCE [LARGE SCALE GENOMIC DNA]</scope>
    <source>
        <strain evidence="1 2">WH47</strain>
    </source>
</reference>
<evidence type="ECO:0000313" key="2">
    <source>
        <dbReference type="Proteomes" id="UP000006222"/>
    </source>
</evidence>
<dbReference type="EMBL" id="AFAR01000171">
    <property type="protein sequence ID" value="EGF26829.1"/>
    <property type="molecule type" value="Genomic_DNA"/>
</dbReference>
<proteinExistence type="predicted"/>
<comment type="caution">
    <text evidence="1">The sequence shown here is derived from an EMBL/GenBank/DDBJ whole genome shotgun (WGS) entry which is preliminary data.</text>
</comment>
<protein>
    <submittedName>
        <fullName evidence="1">Uncharacterized protein</fullName>
    </submittedName>
</protein>
<dbReference type="PATRIC" id="fig|991778.3.peg.3438"/>
<dbReference type="Proteomes" id="UP000006222">
    <property type="component" value="Unassembled WGS sequence"/>
</dbReference>
<sequence>MLLDRRKASNGLIAFAVLQNEDPLCSGRLALFQSIGGGAR</sequence>
<evidence type="ECO:0000313" key="1">
    <source>
        <dbReference type="EMBL" id="EGF26829.1"/>
    </source>
</evidence>
<accession>F2AU38</accession>
<name>F2AU38_RHOBT</name>
<gene>
    <name evidence="1" type="ORF">RBWH47_05002</name>
</gene>
<organism evidence="1 2">
    <name type="scientific">Rhodopirellula baltica WH47</name>
    <dbReference type="NCBI Taxonomy" id="991778"/>
    <lineage>
        <taxon>Bacteria</taxon>
        <taxon>Pseudomonadati</taxon>
        <taxon>Planctomycetota</taxon>
        <taxon>Planctomycetia</taxon>
        <taxon>Pirellulales</taxon>
        <taxon>Pirellulaceae</taxon>
        <taxon>Rhodopirellula</taxon>
    </lineage>
</organism>